<feature type="region of interest" description="Disordered" evidence="1">
    <location>
        <begin position="1"/>
        <end position="91"/>
    </location>
</feature>
<dbReference type="Proteomes" id="UP000026961">
    <property type="component" value="Chromosome 8"/>
</dbReference>
<name>A0A0E0AWB1_9ORYZ</name>
<reference evidence="2" key="1">
    <citation type="submission" date="2015-04" db="UniProtKB">
        <authorList>
            <consortium name="EnsemblPlants"/>
        </authorList>
    </citation>
    <scope>IDENTIFICATION</scope>
</reference>
<dbReference type="HOGENOM" id="CLU_2065164_0_0_1"/>
<proteinExistence type="predicted"/>
<dbReference type="AlphaFoldDB" id="A0A0E0AWB1"/>
<feature type="compositionally biased region" description="Basic and acidic residues" evidence="1">
    <location>
        <begin position="31"/>
        <end position="42"/>
    </location>
</feature>
<feature type="compositionally biased region" description="Basic residues" evidence="1">
    <location>
        <begin position="70"/>
        <end position="84"/>
    </location>
</feature>
<feature type="compositionally biased region" description="Basic residues" evidence="1">
    <location>
        <begin position="46"/>
        <end position="63"/>
    </location>
</feature>
<sequence>MCRSSPAVGWRPRAAPFSPATPAVTASVAGRIREDGEDEGRAARAAARRRRRSGGQAKGRRGWRSGVWAKGRRGRREWRRRRRPERLGEGAAGMAATSLLDPLPLRLYSGDLHLQIRPN</sequence>
<evidence type="ECO:0000313" key="2">
    <source>
        <dbReference type="EnsemblPlants" id="OGLUM08G18030.1"/>
    </source>
</evidence>
<keyword evidence="3" id="KW-1185">Reference proteome</keyword>
<evidence type="ECO:0000313" key="3">
    <source>
        <dbReference type="Proteomes" id="UP000026961"/>
    </source>
</evidence>
<accession>A0A0E0AWB1</accession>
<dbReference type="Gramene" id="OGLUM08G18030.1">
    <property type="protein sequence ID" value="OGLUM08G18030.1"/>
    <property type="gene ID" value="OGLUM08G18030"/>
</dbReference>
<organism evidence="2">
    <name type="scientific">Oryza glumipatula</name>
    <dbReference type="NCBI Taxonomy" id="40148"/>
    <lineage>
        <taxon>Eukaryota</taxon>
        <taxon>Viridiplantae</taxon>
        <taxon>Streptophyta</taxon>
        <taxon>Embryophyta</taxon>
        <taxon>Tracheophyta</taxon>
        <taxon>Spermatophyta</taxon>
        <taxon>Magnoliopsida</taxon>
        <taxon>Liliopsida</taxon>
        <taxon>Poales</taxon>
        <taxon>Poaceae</taxon>
        <taxon>BOP clade</taxon>
        <taxon>Oryzoideae</taxon>
        <taxon>Oryzeae</taxon>
        <taxon>Oryzinae</taxon>
        <taxon>Oryza</taxon>
    </lineage>
</organism>
<dbReference type="EnsemblPlants" id="OGLUM08G18030.1">
    <property type="protein sequence ID" value="OGLUM08G18030.1"/>
    <property type="gene ID" value="OGLUM08G18030"/>
</dbReference>
<evidence type="ECO:0000256" key="1">
    <source>
        <dbReference type="SAM" id="MobiDB-lite"/>
    </source>
</evidence>
<protein>
    <submittedName>
        <fullName evidence="2">Uncharacterized protein</fullName>
    </submittedName>
</protein>
<reference evidence="2" key="2">
    <citation type="submission" date="2018-05" db="EMBL/GenBank/DDBJ databases">
        <title>OgluRS3 (Oryza glumaepatula Reference Sequence Version 3).</title>
        <authorList>
            <person name="Zhang J."/>
            <person name="Kudrna D."/>
            <person name="Lee S."/>
            <person name="Talag J."/>
            <person name="Welchert J."/>
            <person name="Wing R.A."/>
        </authorList>
    </citation>
    <scope>NUCLEOTIDE SEQUENCE [LARGE SCALE GENOMIC DNA]</scope>
</reference>